<dbReference type="GO" id="GO:0016787">
    <property type="term" value="F:hydrolase activity"/>
    <property type="evidence" value="ECO:0007669"/>
    <property type="project" value="UniProtKB-KW"/>
</dbReference>
<dbReference type="Gene3D" id="3.40.50.1820">
    <property type="entry name" value="alpha/beta hydrolase"/>
    <property type="match status" value="1"/>
</dbReference>
<evidence type="ECO:0000313" key="3">
    <source>
        <dbReference type="Proteomes" id="UP000770015"/>
    </source>
</evidence>
<reference evidence="2" key="1">
    <citation type="journal article" date="2021" name="Nat. Commun.">
        <title>Genetic determinants of endophytism in the Arabidopsis root mycobiome.</title>
        <authorList>
            <person name="Mesny F."/>
            <person name="Miyauchi S."/>
            <person name="Thiergart T."/>
            <person name="Pickel B."/>
            <person name="Atanasova L."/>
            <person name="Karlsson M."/>
            <person name="Huettel B."/>
            <person name="Barry K.W."/>
            <person name="Haridas S."/>
            <person name="Chen C."/>
            <person name="Bauer D."/>
            <person name="Andreopoulos W."/>
            <person name="Pangilinan J."/>
            <person name="LaButti K."/>
            <person name="Riley R."/>
            <person name="Lipzen A."/>
            <person name="Clum A."/>
            <person name="Drula E."/>
            <person name="Henrissat B."/>
            <person name="Kohler A."/>
            <person name="Grigoriev I.V."/>
            <person name="Martin F.M."/>
            <person name="Hacquard S."/>
        </authorList>
    </citation>
    <scope>NUCLEOTIDE SEQUENCE</scope>
    <source>
        <strain evidence="2">MPI-SDFR-AT-0117</strain>
    </source>
</reference>
<dbReference type="InterPro" id="IPR002018">
    <property type="entry name" value="CarbesteraseB"/>
</dbReference>
<keyword evidence="3" id="KW-1185">Reference proteome</keyword>
<keyword evidence="2" id="KW-0378">Hydrolase</keyword>
<dbReference type="Pfam" id="PF00135">
    <property type="entry name" value="COesterase"/>
    <property type="match status" value="1"/>
</dbReference>
<proteinExistence type="predicted"/>
<gene>
    <name evidence="2" type="ORF">F5X68DRAFT_243882</name>
</gene>
<dbReference type="OrthoDB" id="3200163at2759"/>
<comment type="caution">
    <text evidence="2">The sequence shown here is derived from an EMBL/GenBank/DDBJ whole genome shotgun (WGS) entry which is preliminary data.</text>
</comment>
<evidence type="ECO:0000313" key="2">
    <source>
        <dbReference type="EMBL" id="KAH6695329.1"/>
    </source>
</evidence>
<dbReference type="SUPFAM" id="SSF53474">
    <property type="entry name" value="alpha/beta-Hydrolases"/>
    <property type="match status" value="1"/>
</dbReference>
<dbReference type="Proteomes" id="UP000770015">
    <property type="component" value="Unassembled WGS sequence"/>
</dbReference>
<dbReference type="InterPro" id="IPR050309">
    <property type="entry name" value="Type-B_Carboxylest/Lipase"/>
</dbReference>
<protein>
    <submittedName>
        <fullName evidence="2">Alpha/Beta hydrolase protein</fullName>
    </submittedName>
</protein>
<dbReference type="InterPro" id="IPR029058">
    <property type="entry name" value="AB_hydrolase_fold"/>
</dbReference>
<name>A0A9P9AG81_9PEZI</name>
<feature type="domain" description="Carboxylesterase type B" evidence="1">
    <location>
        <begin position="10"/>
        <end position="471"/>
    </location>
</feature>
<dbReference type="EMBL" id="JAGSXJ010000002">
    <property type="protein sequence ID" value="KAH6695329.1"/>
    <property type="molecule type" value="Genomic_DNA"/>
</dbReference>
<evidence type="ECO:0000259" key="1">
    <source>
        <dbReference type="Pfam" id="PF00135"/>
    </source>
</evidence>
<dbReference type="PANTHER" id="PTHR11559">
    <property type="entry name" value="CARBOXYLESTERASE"/>
    <property type="match status" value="1"/>
</dbReference>
<organism evidence="2 3">
    <name type="scientific">Plectosphaerella plurivora</name>
    <dbReference type="NCBI Taxonomy" id="936078"/>
    <lineage>
        <taxon>Eukaryota</taxon>
        <taxon>Fungi</taxon>
        <taxon>Dikarya</taxon>
        <taxon>Ascomycota</taxon>
        <taxon>Pezizomycotina</taxon>
        <taxon>Sordariomycetes</taxon>
        <taxon>Hypocreomycetidae</taxon>
        <taxon>Glomerellales</taxon>
        <taxon>Plectosphaerellaceae</taxon>
        <taxon>Plectosphaerella</taxon>
    </lineage>
</organism>
<sequence>MAKISLKHPLLGSVTGVGANKGVVEYLGIPYATLQHPFAASEIKTRYEGAIDATEFGPTVIAPPLGCDIEFGLIQQPLEKPQIIPPVSDLDGLNLNITVPEGEHRLLPVLVFVHGGGFLFGGNWAPHYDLGPIVAHAASIGRPIIGVAINYRLGAPGFLDSEELRANGLPRNRGLLDQKIAFQWLAKYIAGFGGDPKNLTAFGQSAGGSSVMHLLDLETPKPLFQRLACLSGNKIAAALVPASVAQGAYFDALEALGINPGMPASDQVAALASKTGKDILSDMPMTIPFGPVVDDEVVPTLETAKSGPPPKLQVPLFIGSTDFDGVVYSILGIFAGRKEKTLGQDFATAFVQALPVTKAEAARALLTLYGLPHAVASDADAEIRILQFGTDIKYFTASTAFAASWPVESWLYYFMEPNPWEGPHKGRATHVQDVAYAFLNFEHLMNEDQIRVARGFASDVIKFAHGEKPWPEFRSEGKMRVYGDSGKDSDAVRSLGHGDAGPSAEVRALWKEIGNDNLSTAWDTYFLRK</sequence>
<dbReference type="AlphaFoldDB" id="A0A9P9AG81"/>
<accession>A0A9P9AG81</accession>